<evidence type="ECO:0000256" key="2">
    <source>
        <dbReference type="ARBA" id="ARBA00010265"/>
    </source>
</evidence>
<feature type="transmembrane region" description="Helical" evidence="6">
    <location>
        <begin position="31"/>
        <end position="51"/>
    </location>
</feature>
<dbReference type="GO" id="GO:0016020">
    <property type="term" value="C:membrane"/>
    <property type="evidence" value="ECO:0007669"/>
    <property type="project" value="UniProtKB-SubCell"/>
</dbReference>
<gene>
    <name evidence="7" type="ORF">ABENE_11215</name>
</gene>
<dbReference type="Pfam" id="PF03743">
    <property type="entry name" value="TrbI"/>
    <property type="match status" value="1"/>
</dbReference>
<proteinExistence type="inferred from homology"/>
<reference evidence="7 8" key="1">
    <citation type="journal article" date="2014" name="Nature">
        <title>Sequential evolution of bacterial morphology by co-option of a developmental regulator.</title>
        <authorList>
            <person name="Jiang C."/>
            <person name="Brown P.J."/>
            <person name="Ducret A."/>
            <person name="Brun Y.V."/>
        </authorList>
    </citation>
    <scope>NUCLEOTIDE SEQUENCE [LARGE SCALE GENOMIC DNA]</scope>
    <source>
        <strain evidence="7 8">DSM 16100</strain>
    </source>
</reference>
<dbReference type="PATRIC" id="fig|1121022.4.peg.2269"/>
<dbReference type="InterPro" id="IPR005498">
    <property type="entry name" value="T4SS_VirB10/TraB/TrbI"/>
</dbReference>
<dbReference type="CDD" id="cd16429">
    <property type="entry name" value="VirB10"/>
    <property type="match status" value="1"/>
</dbReference>
<protein>
    <recommendedName>
        <fullName evidence="9">Conjugal transfer protein TrbI</fullName>
    </recommendedName>
</protein>
<comment type="caution">
    <text evidence="7">The sequence shown here is derived from an EMBL/GenBank/DDBJ whole genome shotgun (WGS) entry which is preliminary data.</text>
</comment>
<keyword evidence="8" id="KW-1185">Reference proteome</keyword>
<dbReference type="InterPro" id="IPR042217">
    <property type="entry name" value="T4SS_VirB10/TrbI"/>
</dbReference>
<evidence type="ECO:0000313" key="8">
    <source>
        <dbReference type="Proteomes" id="UP000017837"/>
    </source>
</evidence>
<organism evidence="7 8">
    <name type="scientific">Asticcacaulis benevestitus DSM 16100 = ATCC BAA-896</name>
    <dbReference type="NCBI Taxonomy" id="1121022"/>
    <lineage>
        <taxon>Bacteria</taxon>
        <taxon>Pseudomonadati</taxon>
        <taxon>Pseudomonadota</taxon>
        <taxon>Alphaproteobacteria</taxon>
        <taxon>Caulobacterales</taxon>
        <taxon>Caulobacteraceae</taxon>
        <taxon>Asticcacaulis</taxon>
    </lineage>
</organism>
<evidence type="ECO:0000313" key="7">
    <source>
        <dbReference type="EMBL" id="ESQ91013.1"/>
    </source>
</evidence>
<dbReference type="STRING" id="1121022.GCA_000376105_03036"/>
<dbReference type="eggNOG" id="COG2948">
    <property type="taxonomic scope" value="Bacteria"/>
</dbReference>
<evidence type="ECO:0000256" key="4">
    <source>
        <dbReference type="ARBA" id="ARBA00022989"/>
    </source>
</evidence>
<accession>V4RI51</accession>
<dbReference type="EMBL" id="AWGB01000020">
    <property type="protein sequence ID" value="ESQ91013.1"/>
    <property type="molecule type" value="Genomic_DNA"/>
</dbReference>
<evidence type="ECO:0000256" key="1">
    <source>
        <dbReference type="ARBA" id="ARBA00004167"/>
    </source>
</evidence>
<evidence type="ECO:0000256" key="3">
    <source>
        <dbReference type="ARBA" id="ARBA00022692"/>
    </source>
</evidence>
<sequence>MTEAEKIDKVDPETLVLRAKPRRVIRIKRNLLIGLAGAACLVLVGLTWLGLAPSLIHPGAPAGEEKNPEKHKAGLPDQVASLPKTYADVPQLGEPLPGDLGKPILEHRRRHGDMAMTEPGAPISSKVSPSAADRTSGLFFQVAAPVAPERPVTSTPDLSGTDNQPLPALAAISQGSSLATAKTAFLETSPRSASLNPYSVQEPASPNIVMAGTVISASLITGLNSDLPGTILAQVTSDVHDVTGRVTLIPQGTRLIGKCDNTVSFGQSRALIVWQRLIWPDGRSLQIDNMLASDMSGYAGLYDQVSFHSTSLLKGIGLSTLLGLTGELGTDSDDDLVRALRQSVQQTANEAGQKIVSRQLDVQPTLKVRPGWPLRVIVQKDLIITQRPEGDRP</sequence>
<dbReference type="AlphaFoldDB" id="V4RI51"/>
<comment type="similarity">
    <text evidence="2">Belongs to the TrbI/VirB10 family.</text>
</comment>
<keyword evidence="4 6" id="KW-1133">Transmembrane helix</keyword>
<keyword evidence="5 6" id="KW-0472">Membrane</keyword>
<name>V4RI51_9CAUL</name>
<evidence type="ECO:0000256" key="5">
    <source>
        <dbReference type="ARBA" id="ARBA00023136"/>
    </source>
</evidence>
<keyword evidence="3 6" id="KW-0812">Transmembrane</keyword>
<comment type="subcellular location">
    <subcellularLocation>
        <location evidence="1">Membrane</location>
        <topology evidence="1">Single-pass membrane protein</topology>
    </subcellularLocation>
</comment>
<dbReference type="RefSeq" id="WP_018082704.1">
    <property type="nucleotide sequence ID" value="NZ_AQWM01000017.1"/>
</dbReference>
<dbReference type="Proteomes" id="UP000017837">
    <property type="component" value="Unassembled WGS sequence"/>
</dbReference>
<evidence type="ECO:0000256" key="6">
    <source>
        <dbReference type="SAM" id="Phobius"/>
    </source>
</evidence>
<evidence type="ECO:0008006" key="9">
    <source>
        <dbReference type="Google" id="ProtNLM"/>
    </source>
</evidence>
<dbReference type="Gene3D" id="2.40.128.260">
    <property type="entry name" value="Type IV secretion system, VirB10/TraB/TrbI"/>
    <property type="match status" value="1"/>
</dbReference>